<dbReference type="Proteomes" id="UP000284395">
    <property type="component" value="Unassembled WGS sequence"/>
</dbReference>
<feature type="compositionally biased region" description="Basic and acidic residues" evidence="1">
    <location>
        <begin position="63"/>
        <end position="72"/>
    </location>
</feature>
<name>A0A420EM88_9SPHN</name>
<evidence type="ECO:0000313" key="3">
    <source>
        <dbReference type="Proteomes" id="UP000284395"/>
    </source>
</evidence>
<protein>
    <submittedName>
        <fullName evidence="2">Uncharacterized protein</fullName>
    </submittedName>
</protein>
<reference evidence="2 3" key="1">
    <citation type="submission" date="2018-09" db="EMBL/GenBank/DDBJ databases">
        <title>Altererythrobacter spongiae sp. nov., isolated from a marine sponge.</title>
        <authorList>
            <person name="Zhuang L."/>
            <person name="Luo L."/>
        </authorList>
    </citation>
    <scope>NUCLEOTIDE SEQUENCE [LARGE SCALE GENOMIC DNA]</scope>
    <source>
        <strain evidence="2 3">HN-Y73</strain>
    </source>
</reference>
<keyword evidence="3" id="KW-1185">Reference proteome</keyword>
<sequence length="72" mass="7919">MPFPNRSHPVFHSDRIAVRSDMKVGHAAYYRRLLVPYYFSFTESGTVSIASPAPGLSGFQEEGCGKEPGRTG</sequence>
<dbReference type="EMBL" id="RAPF01000003">
    <property type="protein sequence ID" value="RKF21760.1"/>
    <property type="molecule type" value="Genomic_DNA"/>
</dbReference>
<gene>
    <name evidence="2" type="ORF">D6851_06965</name>
</gene>
<proteinExistence type="predicted"/>
<organism evidence="2 3">
    <name type="scientific">Altericroceibacterium spongiae</name>
    <dbReference type="NCBI Taxonomy" id="2320269"/>
    <lineage>
        <taxon>Bacteria</taxon>
        <taxon>Pseudomonadati</taxon>
        <taxon>Pseudomonadota</taxon>
        <taxon>Alphaproteobacteria</taxon>
        <taxon>Sphingomonadales</taxon>
        <taxon>Erythrobacteraceae</taxon>
        <taxon>Altericroceibacterium</taxon>
    </lineage>
</organism>
<evidence type="ECO:0000256" key="1">
    <source>
        <dbReference type="SAM" id="MobiDB-lite"/>
    </source>
</evidence>
<feature type="region of interest" description="Disordered" evidence="1">
    <location>
        <begin position="51"/>
        <end position="72"/>
    </location>
</feature>
<dbReference type="AlphaFoldDB" id="A0A420EM88"/>
<comment type="caution">
    <text evidence="2">The sequence shown here is derived from an EMBL/GenBank/DDBJ whole genome shotgun (WGS) entry which is preliminary data.</text>
</comment>
<evidence type="ECO:0000313" key="2">
    <source>
        <dbReference type="EMBL" id="RKF21760.1"/>
    </source>
</evidence>
<accession>A0A420EM88</accession>